<evidence type="ECO:0000313" key="6">
    <source>
        <dbReference type="Proteomes" id="UP000325313"/>
    </source>
</evidence>
<dbReference type="SUPFAM" id="SSF74924">
    <property type="entry name" value="Cap-Gly domain"/>
    <property type="match status" value="1"/>
</dbReference>
<feature type="domain" description="CAP-Gly" evidence="2">
    <location>
        <begin position="55"/>
        <end position="96"/>
    </location>
</feature>
<dbReference type="InterPro" id="IPR000938">
    <property type="entry name" value="CAP-Gly_domain"/>
</dbReference>
<protein>
    <recommendedName>
        <fullName evidence="2">CAP-Gly domain-containing protein</fullName>
    </recommendedName>
</protein>
<accession>A0A5B0RQA7</accession>
<proteinExistence type="predicted"/>
<gene>
    <name evidence="3" type="ORF">PGT21_028949</name>
    <name evidence="4" type="ORF">PGTUg99_012408</name>
</gene>
<dbReference type="AlphaFoldDB" id="A0A5B0RQA7"/>
<dbReference type="Gene3D" id="2.30.30.190">
    <property type="entry name" value="CAP Gly-rich-like domain"/>
    <property type="match status" value="1"/>
</dbReference>
<evidence type="ECO:0000313" key="3">
    <source>
        <dbReference type="EMBL" id="KAA1093222.1"/>
    </source>
</evidence>
<feature type="compositionally biased region" description="Low complexity" evidence="1">
    <location>
        <begin position="11"/>
        <end position="34"/>
    </location>
</feature>
<reference evidence="5 6" key="1">
    <citation type="submission" date="2019-05" db="EMBL/GenBank/DDBJ databases">
        <title>Emergence of the Ug99 lineage of the wheat stem rust pathogen through somatic hybridization.</title>
        <authorList>
            <person name="Li F."/>
            <person name="Upadhyaya N.M."/>
            <person name="Sperschneider J."/>
            <person name="Matny O."/>
            <person name="Nguyen-Phuc H."/>
            <person name="Mago R."/>
            <person name="Raley C."/>
            <person name="Miller M.E."/>
            <person name="Silverstein K.A.T."/>
            <person name="Henningsen E."/>
            <person name="Hirsch C.D."/>
            <person name="Visser B."/>
            <person name="Pretorius Z.A."/>
            <person name="Steffenson B.J."/>
            <person name="Schwessinger B."/>
            <person name="Dodds P.N."/>
            <person name="Figueroa M."/>
        </authorList>
    </citation>
    <scope>NUCLEOTIDE SEQUENCE [LARGE SCALE GENOMIC DNA]</scope>
    <source>
        <strain evidence="3">21-0</strain>
        <strain evidence="4 6">Ug99</strain>
    </source>
</reference>
<feature type="region of interest" description="Disordered" evidence="1">
    <location>
        <begin position="1"/>
        <end position="39"/>
    </location>
</feature>
<dbReference type="PROSITE" id="PS50245">
    <property type="entry name" value="CAP_GLY_2"/>
    <property type="match status" value="1"/>
</dbReference>
<keyword evidence="5" id="KW-1185">Reference proteome</keyword>
<dbReference type="InterPro" id="IPR036859">
    <property type="entry name" value="CAP-Gly_dom_sf"/>
</dbReference>
<feature type="region of interest" description="Disordered" evidence="1">
    <location>
        <begin position="68"/>
        <end position="96"/>
    </location>
</feature>
<dbReference type="SMART" id="SM01052">
    <property type="entry name" value="CAP_GLY"/>
    <property type="match status" value="1"/>
</dbReference>
<dbReference type="OrthoDB" id="2130750at2759"/>
<evidence type="ECO:0000313" key="5">
    <source>
        <dbReference type="Proteomes" id="UP000324748"/>
    </source>
</evidence>
<evidence type="ECO:0000313" key="4">
    <source>
        <dbReference type="EMBL" id="KAA1127980.1"/>
    </source>
</evidence>
<sequence>MKNSKLKTIATTTTTTTTTTPQRTTSNQPSSSSSFGVGDRVKCSNSMVGICRFIGTIESKPGIWVGIDLGQDQENENEPLQPSWHGKGKNSGSVNG</sequence>
<organism evidence="4 6">
    <name type="scientific">Puccinia graminis f. sp. tritici</name>
    <dbReference type="NCBI Taxonomy" id="56615"/>
    <lineage>
        <taxon>Eukaryota</taxon>
        <taxon>Fungi</taxon>
        <taxon>Dikarya</taxon>
        <taxon>Basidiomycota</taxon>
        <taxon>Pucciniomycotina</taxon>
        <taxon>Pucciniomycetes</taxon>
        <taxon>Pucciniales</taxon>
        <taxon>Pucciniaceae</taxon>
        <taxon>Puccinia</taxon>
    </lineage>
</organism>
<dbReference type="Pfam" id="PF01302">
    <property type="entry name" value="CAP_GLY"/>
    <property type="match status" value="1"/>
</dbReference>
<dbReference type="Proteomes" id="UP000324748">
    <property type="component" value="Unassembled WGS sequence"/>
</dbReference>
<name>A0A5B0RQA7_PUCGR</name>
<dbReference type="Proteomes" id="UP000325313">
    <property type="component" value="Unassembled WGS sequence"/>
</dbReference>
<comment type="caution">
    <text evidence="4">The sequence shown here is derived from an EMBL/GenBank/DDBJ whole genome shotgun (WGS) entry which is preliminary data.</text>
</comment>
<dbReference type="EMBL" id="VDEP01000146">
    <property type="protein sequence ID" value="KAA1127980.1"/>
    <property type="molecule type" value="Genomic_DNA"/>
</dbReference>
<dbReference type="EMBL" id="VSWC01000080">
    <property type="protein sequence ID" value="KAA1093222.1"/>
    <property type="molecule type" value="Genomic_DNA"/>
</dbReference>
<evidence type="ECO:0000259" key="2">
    <source>
        <dbReference type="PROSITE" id="PS50245"/>
    </source>
</evidence>
<evidence type="ECO:0000256" key="1">
    <source>
        <dbReference type="SAM" id="MobiDB-lite"/>
    </source>
</evidence>